<dbReference type="EMBL" id="CFOH01001571">
    <property type="protein sequence ID" value="CFE87801.1"/>
    <property type="molecule type" value="Genomic_DNA"/>
</dbReference>
<accession>A0A654TV61</accession>
<dbReference type="AlphaFoldDB" id="A0A654TV61"/>
<reference evidence="5 6" key="2">
    <citation type="submission" date="2015-03" db="EMBL/GenBank/DDBJ databases">
        <authorList>
            <consortium name="Pathogen Informatics"/>
        </authorList>
    </citation>
    <scope>NUCLEOTIDE SEQUENCE [LARGE SCALE GENOMIC DNA]</scope>
    <source>
        <strain evidence="3 6">G09801536</strain>
        <strain evidence="2 7">H09601792</strain>
        <strain evidence="5">N09902308</strain>
    </source>
</reference>
<dbReference type="EMBL" id="CSBK01002914">
    <property type="protein sequence ID" value="CPA37411.1"/>
    <property type="molecule type" value="Genomic_DNA"/>
</dbReference>
<evidence type="ECO:0000313" key="7">
    <source>
        <dbReference type="Proteomes" id="UP000046947"/>
    </source>
</evidence>
<feature type="region of interest" description="Disordered" evidence="1">
    <location>
        <begin position="60"/>
        <end position="87"/>
    </location>
</feature>
<dbReference type="Proteomes" id="UP000039021">
    <property type="component" value="Unassembled WGS sequence"/>
</dbReference>
<organism evidence="2 7">
    <name type="scientific">Mycobacterium tuberculosis</name>
    <dbReference type="NCBI Taxonomy" id="1773"/>
    <lineage>
        <taxon>Bacteria</taxon>
        <taxon>Bacillati</taxon>
        <taxon>Actinomycetota</taxon>
        <taxon>Actinomycetes</taxon>
        <taxon>Mycobacteriales</taxon>
        <taxon>Mycobacteriaceae</taxon>
        <taxon>Mycobacterium</taxon>
        <taxon>Mycobacterium tuberculosis complex</taxon>
    </lineage>
</organism>
<evidence type="ECO:0000313" key="4">
    <source>
        <dbReference type="EMBL" id="CPA37411.1"/>
    </source>
</evidence>
<name>A0A654TV61_MYCTX</name>
<dbReference type="EMBL" id="CSAD01001411">
    <property type="protein sequence ID" value="COX13235.1"/>
    <property type="molecule type" value="Genomic_DNA"/>
</dbReference>
<evidence type="ECO:0000313" key="5">
    <source>
        <dbReference type="Proteomes" id="UP000039021"/>
    </source>
</evidence>
<reference evidence="4" key="1">
    <citation type="submission" date="2015-03" db="EMBL/GenBank/DDBJ databases">
        <authorList>
            <consortium name="Pathogen Informatics"/>
            <person name="Murphy D."/>
        </authorList>
    </citation>
    <scope>NUCLEOTIDE SEQUENCE</scope>
    <source>
        <strain evidence="4">N09902308</strain>
    </source>
</reference>
<sequence>MQPQDVPRRLLDLFIQRTEQASLPVRPPLRVIITPGEFALNLIDRPDLTGADRILNPAPQTAKHRWPKQITPSVQDGAGIEGIEHSG</sequence>
<evidence type="ECO:0000313" key="3">
    <source>
        <dbReference type="EMBL" id="COX13235.1"/>
    </source>
</evidence>
<dbReference type="Proteomes" id="UP000046947">
    <property type="component" value="Unassembled WGS sequence"/>
</dbReference>
<evidence type="ECO:0000313" key="6">
    <source>
        <dbReference type="Proteomes" id="UP000045842"/>
    </source>
</evidence>
<protein>
    <submittedName>
        <fullName evidence="2">Uncharacterized protein</fullName>
    </submittedName>
</protein>
<dbReference type="Proteomes" id="UP000045842">
    <property type="component" value="Unassembled WGS sequence"/>
</dbReference>
<evidence type="ECO:0000313" key="2">
    <source>
        <dbReference type="EMBL" id="CFE87801.1"/>
    </source>
</evidence>
<proteinExistence type="predicted"/>
<evidence type="ECO:0000256" key="1">
    <source>
        <dbReference type="SAM" id="MobiDB-lite"/>
    </source>
</evidence>
<gene>
    <name evidence="3" type="ORF">ERS007679_04679</name>
    <name evidence="2" type="ORF">ERS007688_04656</name>
    <name evidence="4" type="ORF">ERS007739_04557</name>
</gene>